<evidence type="ECO:0000313" key="2">
    <source>
        <dbReference type="Proteomes" id="UP001497453"/>
    </source>
</evidence>
<name>A0ABP1D4A9_9APHY</name>
<dbReference type="EMBL" id="OZ037945">
    <property type="protein sequence ID" value="CAL1702696.1"/>
    <property type="molecule type" value="Genomic_DNA"/>
</dbReference>
<proteinExistence type="predicted"/>
<protein>
    <recommendedName>
        <fullName evidence="3">F-box domain-containing protein</fullName>
    </recommendedName>
</protein>
<dbReference type="Proteomes" id="UP001497453">
    <property type="component" value="Chromosome 2"/>
</dbReference>
<sequence length="405" mass="46325">MHPLPIEIIELVIDFCAAYPTSFGNAEELHEDRRETLRACALTCKTWLPRSRFNLFRHVEISPEHSSGILLDTLRTNPHCASNVRVLEVLDPLFSSGFVLLAERLPRLEWLHLYCKDAHRNNFFFMSMTQFSSITFLTLSLPWSATHIMRLLACFPHLTYLNCGPDFCKAPISHPVSHYKPTFSLACIVLNLVSSVDFSSDDGPKPFYLYSILPRLAPAVFSCLRVCVLILPDIRSAALKTNDWLLPLLAVAGPSIHELDLDFWSIEENPVAANDSSIFISLRHNMNLRRLCVRLKESNAINILDLYELLSTVVSTALVHIDICITSLTRSANEDVDHTFWQALDNLLKQRRFRSLHTFNIVCNDHDRRILEKTLSSVKLNMNRILTICGPFEPPVRRWTRLHGH</sequence>
<evidence type="ECO:0008006" key="3">
    <source>
        <dbReference type="Google" id="ProtNLM"/>
    </source>
</evidence>
<keyword evidence="2" id="KW-1185">Reference proteome</keyword>
<organism evidence="1 2">
    <name type="scientific">Somion occarium</name>
    <dbReference type="NCBI Taxonomy" id="3059160"/>
    <lineage>
        <taxon>Eukaryota</taxon>
        <taxon>Fungi</taxon>
        <taxon>Dikarya</taxon>
        <taxon>Basidiomycota</taxon>
        <taxon>Agaricomycotina</taxon>
        <taxon>Agaricomycetes</taxon>
        <taxon>Polyporales</taxon>
        <taxon>Cerrenaceae</taxon>
        <taxon>Somion</taxon>
    </lineage>
</organism>
<gene>
    <name evidence="1" type="ORF">GFSPODELE1_LOCUS4173</name>
</gene>
<accession>A0ABP1D4A9</accession>
<evidence type="ECO:0000313" key="1">
    <source>
        <dbReference type="EMBL" id="CAL1702696.1"/>
    </source>
</evidence>
<reference evidence="2" key="1">
    <citation type="submission" date="2024-04" db="EMBL/GenBank/DDBJ databases">
        <authorList>
            <person name="Shaw F."/>
            <person name="Minotto A."/>
        </authorList>
    </citation>
    <scope>NUCLEOTIDE SEQUENCE [LARGE SCALE GENOMIC DNA]</scope>
</reference>